<proteinExistence type="predicted"/>
<organism evidence="1 2">
    <name type="scientific">Deinococcus aetherius</name>
    <dbReference type="NCBI Taxonomy" id="200252"/>
    <lineage>
        <taxon>Bacteria</taxon>
        <taxon>Thermotogati</taxon>
        <taxon>Deinococcota</taxon>
        <taxon>Deinococci</taxon>
        <taxon>Deinococcales</taxon>
        <taxon>Deinococcaceae</taxon>
        <taxon>Deinococcus</taxon>
    </lineage>
</organism>
<dbReference type="Proteomes" id="UP001064971">
    <property type="component" value="Chromosome"/>
</dbReference>
<name>A0ABM8AEV2_9DEIO</name>
<dbReference type="EMBL" id="AP026560">
    <property type="protein sequence ID" value="BDP42296.1"/>
    <property type="molecule type" value="Genomic_DNA"/>
</dbReference>
<evidence type="ECO:0008006" key="3">
    <source>
        <dbReference type="Google" id="ProtNLM"/>
    </source>
</evidence>
<keyword evidence="2" id="KW-1185">Reference proteome</keyword>
<reference evidence="1" key="1">
    <citation type="submission" date="2022-07" db="EMBL/GenBank/DDBJ databases">
        <title>Complete Genome Sequence of the Radioresistant Bacterium Deinococcus aetherius ST0316, Isolated from the Air Dust collected in Lower Stratosphere above Japan.</title>
        <authorList>
            <person name="Satoh K."/>
            <person name="Hagiwara K."/>
            <person name="Katsumata K."/>
            <person name="Kubo A."/>
            <person name="Yokobori S."/>
            <person name="Yamagishi A."/>
            <person name="Oono Y."/>
            <person name="Narumi I."/>
        </authorList>
    </citation>
    <scope>NUCLEOTIDE SEQUENCE</scope>
    <source>
        <strain evidence="1">ST0316</strain>
    </source>
</reference>
<gene>
    <name evidence="1" type="ORF">DAETH_22650</name>
</gene>
<protein>
    <recommendedName>
        <fullName evidence="3">DUF885 domain-containing protein</fullName>
    </recommendedName>
</protein>
<evidence type="ECO:0000313" key="2">
    <source>
        <dbReference type="Proteomes" id="UP001064971"/>
    </source>
</evidence>
<sequence length="397" mass="43634">MDIAERYIRLAHAIDAHMEGFVDGYGGPQEWADRTRRDPAELRADAGALLEGVAEVEDDARRAFLGVQARAMDTMTRLIAGEALPYADEVRGLYDIEPRRARVEDLEKALSALDAALPGTGSLVEREEALRSRVAIPRDDILRVAGPILAQLRDRTRERFGLPEGENFTIGLVQDRPWSGYNWPLGNLRSRIDINTDLPVLLPNLPDLLAHEGYPGHHTEHATKEARLVRERGWLEHSVQLLAAPECVVSEGIATNALRALMTRGELEGWLTGELAGVAGLDPRDVAAFLAASRAREDLEGVSGTAALMLYEDGAPEAEVLDFLRRYSPASEGRARQSLRFISQPTFRAYIFTYSVGSDLVEGVLEREGTPGFARLLQQPVTPGQLREGETTQAGAQ</sequence>
<evidence type="ECO:0000313" key="1">
    <source>
        <dbReference type="EMBL" id="BDP42296.1"/>
    </source>
</evidence>
<dbReference type="RefSeq" id="WP_264774995.1">
    <property type="nucleotide sequence ID" value="NZ_AP026560.1"/>
</dbReference>
<accession>A0ABM8AEV2</accession>